<dbReference type="CDD" id="cd06127">
    <property type="entry name" value="DEDDh"/>
    <property type="match status" value="1"/>
</dbReference>
<accession>A0ABV5J021</accession>
<dbReference type="SUPFAM" id="SSF53098">
    <property type="entry name" value="Ribonuclease H-like"/>
    <property type="match status" value="1"/>
</dbReference>
<evidence type="ECO:0000313" key="2">
    <source>
        <dbReference type="Proteomes" id="UP001589647"/>
    </source>
</evidence>
<dbReference type="Proteomes" id="UP001589647">
    <property type="component" value="Unassembled WGS sequence"/>
</dbReference>
<reference evidence="1 2" key="1">
    <citation type="submission" date="2024-09" db="EMBL/GenBank/DDBJ databases">
        <authorList>
            <person name="Sun Q."/>
            <person name="Mori K."/>
        </authorList>
    </citation>
    <scope>NUCLEOTIDE SEQUENCE [LARGE SCALE GENOMIC DNA]</scope>
    <source>
        <strain evidence="1 2">CCM 3426</strain>
    </source>
</reference>
<dbReference type="InterPro" id="IPR012337">
    <property type="entry name" value="RNaseH-like_sf"/>
</dbReference>
<keyword evidence="1" id="KW-0269">Exonuclease</keyword>
<organism evidence="1 2">
    <name type="scientific">Nonomuraea spiralis</name>
    <dbReference type="NCBI Taxonomy" id="46182"/>
    <lineage>
        <taxon>Bacteria</taxon>
        <taxon>Bacillati</taxon>
        <taxon>Actinomycetota</taxon>
        <taxon>Actinomycetes</taxon>
        <taxon>Streptosporangiales</taxon>
        <taxon>Streptosporangiaceae</taxon>
        <taxon>Nonomuraea</taxon>
    </lineage>
</organism>
<sequence length="124" mass="13199">MAAADVRHAPAFKDIASTLTDLLRGRVPVAHNLRFDLGFLQDEFGRAGSPIPRLDAIGICTMTEALRYLPAAPRTLAGCCAVADIPLDGGVQPCRLVGMAVGSPPTPRSPHQAECIQCIDEYTE</sequence>
<dbReference type="EMBL" id="JBHMEI010000112">
    <property type="protein sequence ID" value="MFB9210163.1"/>
    <property type="molecule type" value="Genomic_DNA"/>
</dbReference>
<evidence type="ECO:0000313" key="1">
    <source>
        <dbReference type="EMBL" id="MFB9210163.1"/>
    </source>
</evidence>
<dbReference type="GO" id="GO:0004527">
    <property type="term" value="F:exonuclease activity"/>
    <property type="evidence" value="ECO:0007669"/>
    <property type="project" value="UniProtKB-KW"/>
</dbReference>
<name>A0ABV5J021_9ACTN</name>
<proteinExistence type="predicted"/>
<protein>
    <submittedName>
        <fullName evidence="1">Exonuclease domain-containing protein</fullName>
    </submittedName>
</protein>
<dbReference type="RefSeq" id="WP_379478725.1">
    <property type="nucleotide sequence ID" value="NZ_BMRC01000045.1"/>
</dbReference>
<comment type="caution">
    <text evidence="1">The sequence shown here is derived from an EMBL/GenBank/DDBJ whole genome shotgun (WGS) entry which is preliminary data.</text>
</comment>
<keyword evidence="1" id="KW-0378">Hydrolase</keyword>
<gene>
    <name evidence="1" type="ORF">ACFFV7_53900</name>
</gene>
<dbReference type="Gene3D" id="3.30.420.10">
    <property type="entry name" value="Ribonuclease H-like superfamily/Ribonuclease H"/>
    <property type="match status" value="1"/>
</dbReference>
<keyword evidence="2" id="KW-1185">Reference proteome</keyword>
<dbReference type="InterPro" id="IPR036397">
    <property type="entry name" value="RNaseH_sf"/>
</dbReference>
<keyword evidence="1" id="KW-0540">Nuclease</keyword>